<evidence type="ECO:0000256" key="3">
    <source>
        <dbReference type="ARBA" id="ARBA00022679"/>
    </source>
</evidence>
<dbReference type="InterPro" id="IPR002867">
    <property type="entry name" value="IBR_dom"/>
</dbReference>
<dbReference type="AlphaFoldDB" id="A0AA39TWB6"/>
<dbReference type="GO" id="GO:0016567">
    <property type="term" value="P:protein ubiquitination"/>
    <property type="evidence" value="ECO:0007669"/>
    <property type="project" value="InterPro"/>
</dbReference>
<sequence>FPAKLSEACRHEIDHCNKCLTQHIKSTLDGHLASNEAVTNDIRCPSKGCGRRLLTDEINLYADAATAGKYTRQVHLESLQNAPNFRWCMRDGCPNGDVYSLTSTMITCTECRFKMCFRHEMEWHEGYTCDQYDKSGADT</sequence>
<dbReference type="Gene3D" id="3.30.40.10">
    <property type="entry name" value="Zinc/RING finger domain, C3HC4 (zinc finger)"/>
    <property type="match status" value="1"/>
</dbReference>
<dbReference type="PROSITE" id="PS51873">
    <property type="entry name" value="TRIAD"/>
    <property type="match status" value="1"/>
</dbReference>
<feature type="non-terminal residue" evidence="10">
    <location>
        <position position="139"/>
    </location>
</feature>
<dbReference type="SMART" id="SM00647">
    <property type="entry name" value="IBR"/>
    <property type="match status" value="1"/>
</dbReference>
<organism evidence="10 11">
    <name type="scientific">Bombardia bombarda</name>
    <dbReference type="NCBI Taxonomy" id="252184"/>
    <lineage>
        <taxon>Eukaryota</taxon>
        <taxon>Fungi</taxon>
        <taxon>Dikarya</taxon>
        <taxon>Ascomycota</taxon>
        <taxon>Pezizomycotina</taxon>
        <taxon>Sordariomycetes</taxon>
        <taxon>Sordariomycetidae</taxon>
        <taxon>Sordariales</taxon>
        <taxon>Lasiosphaeriaceae</taxon>
        <taxon>Bombardia</taxon>
    </lineage>
</organism>
<dbReference type="EMBL" id="JAULSR010000011">
    <property type="protein sequence ID" value="KAK0610193.1"/>
    <property type="molecule type" value="Genomic_DNA"/>
</dbReference>
<proteinExistence type="predicted"/>
<dbReference type="InterPro" id="IPR031127">
    <property type="entry name" value="E3_UB_ligase_RBR"/>
</dbReference>
<gene>
    <name evidence="10" type="ORF">B0T17DRAFT_477628</name>
</gene>
<dbReference type="Pfam" id="PF01485">
    <property type="entry name" value="IBR"/>
    <property type="match status" value="1"/>
</dbReference>
<dbReference type="CDD" id="cd20335">
    <property type="entry name" value="BRcat_RBR"/>
    <property type="match status" value="1"/>
</dbReference>
<dbReference type="InterPro" id="IPR044066">
    <property type="entry name" value="TRIAD_supradom"/>
</dbReference>
<dbReference type="GO" id="GO:0008270">
    <property type="term" value="F:zinc ion binding"/>
    <property type="evidence" value="ECO:0007669"/>
    <property type="project" value="UniProtKB-KW"/>
</dbReference>
<evidence type="ECO:0000256" key="2">
    <source>
        <dbReference type="ARBA" id="ARBA00012251"/>
    </source>
</evidence>
<keyword evidence="7" id="KW-0833">Ubl conjugation pathway</keyword>
<comment type="caution">
    <text evidence="10">The sequence shown here is derived from an EMBL/GenBank/DDBJ whole genome shotgun (WGS) entry which is preliminary data.</text>
</comment>
<comment type="catalytic activity">
    <reaction evidence="1">
        <text>[E2 ubiquitin-conjugating enzyme]-S-ubiquitinyl-L-cysteine + [acceptor protein]-L-lysine = [E2 ubiquitin-conjugating enzyme]-L-cysteine + [acceptor protein]-N(6)-ubiquitinyl-L-lysine.</text>
        <dbReference type="EC" id="2.3.2.31"/>
    </reaction>
</comment>
<keyword evidence="5" id="KW-0677">Repeat</keyword>
<dbReference type="SUPFAM" id="SSF57850">
    <property type="entry name" value="RING/U-box"/>
    <property type="match status" value="1"/>
</dbReference>
<evidence type="ECO:0000259" key="9">
    <source>
        <dbReference type="PROSITE" id="PS51873"/>
    </source>
</evidence>
<evidence type="ECO:0000256" key="1">
    <source>
        <dbReference type="ARBA" id="ARBA00001798"/>
    </source>
</evidence>
<evidence type="ECO:0000256" key="5">
    <source>
        <dbReference type="ARBA" id="ARBA00022737"/>
    </source>
</evidence>
<reference evidence="10" key="1">
    <citation type="submission" date="2023-06" db="EMBL/GenBank/DDBJ databases">
        <title>Genome-scale phylogeny and comparative genomics of the fungal order Sordariales.</title>
        <authorList>
            <consortium name="Lawrence Berkeley National Laboratory"/>
            <person name="Hensen N."/>
            <person name="Bonometti L."/>
            <person name="Westerberg I."/>
            <person name="Brannstrom I.O."/>
            <person name="Guillou S."/>
            <person name="Cros-Aarteil S."/>
            <person name="Calhoun S."/>
            <person name="Haridas S."/>
            <person name="Kuo A."/>
            <person name="Mondo S."/>
            <person name="Pangilinan J."/>
            <person name="Riley R."/>
            <person name="LaButti K."/>
            <person name="Andreopoulos B."/>
            <person name="Lipzen A."/>
            <person name="Chen C."/>
            <person name="Yanf M."/>
            <person name="Daum C."/>
            <person name="Ng V."/>
            <person name="Clum A."/>
            <person name="Steindorff A."/>
            <person name="Ohm R."/>
            <person name="Martin F."/>
            <person name="Silar P."/>
            <person name="Natvig D."/>
            <person name="Lalanne C."/>
            <person name="Gautier V."/>
            <person name="Ament-velasquez S.L."/>
            <person name="Kruys A."/>
            <person name="Hutchinson M.I."/>
            <person name="Powell A.J."/>
            <person name="Barry K."/>
            <person name="Miller A.N."/>
            <person name="Grigoriev I.V."/>
            <person name="Debuchy R."/>
            <person name="Gladieux P."/>
            <person name="Thoren M.H."/>
            <person name="Johannesson H."/>
        </authorList>
    </citation>
    <scope>NUCLEOTIDE SEQUENCE</scope>
    <source>
        <strain evidence="10">SMH3391-2</strain>
    </source>
</reference>
<evidence type="ECO:0000256" key="8">
    <source>
        <dbReference type="ARBA" id="ARBA00022833"/>
    </source>
</evidence>
<keyword evidence="11" id="KW-1185">Reference proteome</keyword>
<name>A0AA39TWB6_9PEZI</name>
<evidence type="ECO:0000256" key="6">
    <source>
        <dbReference type="ARBA" id="ARBA00022771"/>
    </source>
</evidence>
<keyword evidence="8" id="KW-0862">Zinc</keyword>
<dbReference type="Proteomes" id="UP001174934">
    <property type="component" value="Unassembled WGS sequence"/>
</dbReference>
<protein>
    <recommendedName>
        <fullName evidence="2">RBR-type E3 ubiquitin transferase</fullName>
        <ecNumber evidence="2">2.3.2.31</ecNumber>
    </recommendedName>
</protein>
<dbReference type="PANTHER" id="PTHR11685">
    <property type="entry name" value="RBR FAMILY RING FINGER AND IBR DOMAIN-CONTAINING"/>
    <property type="match status" value="1"/>
</dbReference>
<evidence type="ECO:0000256" key="7">
    <source>
        <dbReference type="ARBA" id="ARBA00022786"/>
    </source>
</evidence>
<evidence type="ECO:0000313" key="10">
    <source>
        <dbReference type="EMBL" id="KAK0610193.1"/>
    </source>
</evidence>
<accession>A0AA39TWB6</accession>
<keyword evidence="4" id="KW-0479">Metal-binding</keyword>
<keyword evidence="6" id="KW-0863">Zinc-finger</keyword>
<evidence type="ECO:0000256" key="4">
    <source>
        <dbReference type="ARBA" id="ARBA00022723"/>
    </source>
</evidence>
<evidence type="ECO:0000313" key="11">
    <source>
        <dbReference type="Proteomes" id="UP001174934"/>
    </source>
</evidence>
<feature type="non-terminal residue" evidence="10">
    <location>
        <position position="1"/>
    </location>
</feature>
<keyword evidence="3" id="KW-0808">Transferase</keyword>
<dbReference type="EC" id="2.3.2.31" evidence="2"/>
<feature type="domain" description="RING-type" evidence="9">
    <location>
        <begin position="1"/>
        <end position="139"/>
    </location>
</feature>
<dbReference type="GO" id="GO:0061630">
    <property type="term" value="F:ubiquitin protein ligase activity"/>
    <property type="evidence" value="ECO:0007669"/>
    <property type="project" value="UniProtKB-EC"/>
</dbReference>
<dbReference type="InterPro" id="IPR013083">
    <property type="entry name" value="Znf_RING/FYVE/PHD"/>
</dbReference>